<evidence type="ECO:0000313" key="1">
    <source>
        <dbReference type="EMBL" id="OTF90271.1"/>
    </source>
</evidence>
<evidence type="ECO:0000313" key="2">
    <source>
        <dbReference type="Proteomes" id="UP000215914"/>
    </source>
</evidence>
<accession>A0A251RZE5</accession>
<protein>
    <submittedName>
        <fullName evidence="1">Uncharacterized protein</fullName>
    </submittedName>
</protein>
<gene>
    <name evidence="1" type="ORF">HannXRQ_Chr16g0497771</name>
</gene>
<proteinExistence type="predicted"/>
<name>A0A251RZE5_HELAN</name>
<organism evidence="1 2">
    <name type="scientific">Helianthus annuus</name>
    <name type="common">Common sunflower</name>
    <dbReference type="NCBI Taxonomy" id="4232"/>
    <lineage>
        <taxon>Eukaryota</taxon>
        <taxon>Viridiplantae</taxon>
        <taxon>Streptophyta</taxon>
        <taxon>Embryophyta</taxon>
        <taxon>Tracheophyta</taxon>
        <taxon>Spermatophyta</taxon>
        <taxon>Magnoliopsida</taxon>
        <taxon>eudicotyledons</taxon>
        <taxon>Gunneridae</taxon>
        <taxon>Pentapetalae</taxon>
        <taxon>asterids</taxon>
        <taxon>campanulids</taxon>
        <taxon>Asterales</taxon>
        <taxon>Asteraceae</taxon>
        <taxon>Asteroideae</taxon>
        <taxon>Heliantheae alliance</taxon>
        <taxon>Heliantheae</taxon>
        <taxon>Helianthus</taxon>
    </lineage>
</organism>
<dbReference type="EMBL" id="CM007905">
    <property type="protein sequence ID" value="OTF90271.1"/>
    <property type="molecule type" value="Genomic_DNA"/>
</dbReference>
<dbReference type="InParanoid" id="A0A251RZE5"/>
<reference evidence="2" key="1">
    <citation type="journal article" date="2017" name="Nature">
        <title>The sunflower genome provides insights into oil metabolism, flowering and Asterid evolution.</title>
        <authorList>
            <person name="Badouin H."/>
            <person name="Gouzy J."/>
            <person name="Grassa C.J."/>
            <person name="Murat F."/>
            <person name="Staton S.E."/>
            <person name="Cottret L."/>
            <person name="Lelandais-Briere C."/>
            <person name="Owens G.L."/>
            <person name="Carrere S."/>
            <person name="Mayjonade B."/>
            <person name="Legrand L."/>
            <person name="Gill N."/>
            <person name="Kane N.C."/>
            <person name="Bowers J.E."/>
            <person name="Hubner S."/>
            <person name="Bellec A."/>
            <person name="Berard A."/>
            <person name="Berges H."/>
            <person name="Blanchet N."/>
            <person name="Boniface M.C."/>
            <person name="Brunel D."/>
            <person name="Catrice O."/>
            <person name="Chaidir N."/>
            <person name="Claudel C."/>
            <person name="Donnadieu C."/>
            <person name="Faraut T."/>
            <person name="Fievet G."/>
            <person name="Helmstetter N."/>
            <person name="King M."/>
            <person name="Knapp S.J."/>
            <person name="Lai Z."/>
            <person name="Le Paslier M.C."/>
            <person name="Lippi Y."/>
            <person name="Lorenzon L."/>
            <person name="Mandel J.R."/>
            <person name="Marage G."/>
            <person name="Marchand G."/>
            <person name="Marquand E."/>
            <person name="Bret-Mestries E."/>
            <person name="Morien E."/>
            <person name="Nambeesan S."/>
            <person name="Nguyen T."/>
            <person name="Pegot-Espagnet P."/>
            <person name="Pouilly N."/>
            <person name="Raftis F."/>
            <person name="Sallet E."/>
            <person name="Schiex T."/>
            <person name="Thomas J."/>
            <person name="Vandecasteele C."/>
            <person name="Vares D."/>
            <person name="Vear F."/>
            <person name="Vautrin S."/>
            <person name="Crespi M."/>
            <person name="Mangin B."/>
            <person name="Burke J.M."/>
            <person name="Salse J."/>
            <person name="Munos S."/>
            <person name="Vincourt P."/>
            <person name="Rieseberg L.H."/>
            <person name="Langlade N.B."/>
        </authorList>
    </citation>
    <scope>NUCLEOTIDE SEQUENCE [LARGE SCALE GENOMIC DNA]</scope>
    <source>
        <strain evidence="2">cv. SF193</strain>
    </source>
</reference>
<dbReference type="Proteomes" id="UP000215914">
    <property type="component" value="Chromosome 16"/>
</dbReference>
<keyword evidence="2" id="KW-1185">Reference proteome</keyword>
<sequence length="67" mass="7940">MLHRLSLTPPIQGSRFPPNYFRHREHNVLLQPLHVPCLHSFFSHGHRRWLTSFLLPLSSLYRTPSLV</sequence>
<dbReference type="AlphaFoldDB" id="A0A251RZE5"/>